<keyword evidence="5 8" id="KW-0456">Lyase</keyword>
<dbReference type="EC" id="4.2.1.1" evidence="2 8"/>
<dbReference type="KEGG" id="kpin:30172883"/>
<dbReference type="EMBL" id="KI894011">
    <property type="protein sequence ID" value="OCF49983.1"/>
    <property type="molecule type" value="Genomic_DNA"/>
</dbReference>
<comment type="catalytic activity">
    <reaction evidence="6 8">
        <text>hydrogencarbonate + H(+) = CO2 + H2O</text>
        <dbReference type="Rhea" id="RHEA:10748"/>
        <dbReference type="ChEBI" id="CHEBI:15377"/>
        <dbReference type="ChEBI" id="CHEBI:15378"/>
        <dbReference type="ChEBI" id="CHEBI:16526"/>
        <dbReference type="ChEBI" id="CHEBI:17544"/>
        <dbReference type="EC" id="4.2.1.1"/>
    </reaction>
</comment>
<dbReference type="InterPro" id="IPR001765">
    <property type="entry name" value="Carbonic_anhydrase"/>
</dbReference>
<protein>
    <recommendedName>
        <fullName evidence="2 8">Carbonic anhydrase</fullName>
        <ecNumber evidence="2 8">4.2.1.1</ecNumber>
    </recommendedName>
    <alternativeName>
        <fullName evidence="8">Carbonate dehydratase</fullName>
    </alternativeName>
</protein>
<dbReference type="CDD" id="cd00883">
    <property type="entry name" value="beta_CA_cladeA"/>
    <property type="match status" value="1"/>
</dbReference>
<comment type="cofactor">
    <cofactor evidence="7">
        <name>Zn(2+)</name>
        <dbReference type="ChEBI" id="CHEBI:29105"/>
    </cofactor>
    <text evidence="7">Binds 1 zinc ion per subunit.</text>
</comment>
<dbReference type="PANTHER" id="PTHR11002">
    <property type="entry name" value="CARBONIC ANHYDRASE"/>
    <property type="match status" value="1"/>
</dbReference>
<evidence type="ECO:0000256" key="9">
    <source>
        <dbReference type="SAM" id="MobiDB-lite"/>
    </source>
</evidence>
<dbReference type="SMART" id="SM00947">
    <property type="entry name" value="Pro_CA"/>
    <property type="match status" value="1"/>
</dbReference>
<proteinExistence type="inferred from homology"/>
<dbReference type="InterPro" id="IPR036874">
    <property type="entry name" value="Carbonic_anhydrase_sf"/>
</dbReference>
<dbReference type="SUPFAM" id="SSF53056">
    <property type="entry name" value="beta-carbonic anhydrase, cab"/>
    <property type="match status" value="1"/>
</dbReference>
<keyword evidence="3 7" id="KW-0479">Metal-binding</keyword>
<feature type="binding site" evidence="7">
    <location>
        <position position="205"/>
    </location>
    <ligand>
        <name>Zn(2+)</name>
        <dbReference type="ChEBI" id="CHEBI:29105"/>
    </ligand>
</feature>
<feature type="region of interest" description="Disordered" evidence="9">
    <location>
        <begin position="45"/>
        <end position="67"/>
    </location>
</feature>
<dbReference type="RefSeq" id="XP_019011202.2">
    <property type="nucleotide sequence ID" value="XM_019156244.2"/>
</dbReference>
<keyword evidence="4 7" id="KW-0862">Zinc</keyword>
<feature type="binding site" evidence="7">
    <location>
        <position position="202"/>
    </location>
    <ligand>
        <name>Zn(2+)</name>
        <dbReference type="ChEBI" id="CHEBI:29105"/>
    </ligand>
</feature>
<sequence>MSMTLLVRYNNSPDKKYSTSTSIRSLHNSPPISLRPTYIYATSPNSEASTSINSSQPKRYTPLQPPNSKNIHTAVKVNMPFHAEPLRPNKEIDLDLEHSIAAQKFPDIKAVLQGNRWWAKEVTQKQPEVWAEQVKGQAPNFLWIGCADSRVPEVTIMARKPGEVFVQRNVANQFQPQDDASQALLNYAIMNVGVNHVIVVGHTGCGGCIAAFDLPKPTEGEQFCDPATPLTRFLDPIIRLKHSLPEGSDVNDLIRENVKLSVKNVVNSPTIQNAWEKSRKGEFRKVYVHGWLYDLSTGLLIDLNISQGPEPIVPDEAKPATNGRA</sequence>
<dbReference type="Pfam" id="PF00484">
    <property type="entry name" value="Pro_CA"/>
    <property type="match status" value="1"/>
</dbReference>
<evidence type="ECO:0000256" key="2">
    <source>
        <dbReference type="ARBA" id="ARBA00012925"/>
    </source>
</evidence>
<dbReference type="GO" id="GO:0071244">
    <property type="term" value="P:cellular response to carbon dioxide"/>
    <property type="evidence" value="ECO:0007669"/>
    <property type="project" value="TreeGrafter"/>
</dbReference>
<gene>
    <name evidence="10" type="ORF">I206_04514</name>
</gene>
<dbReference type="GO" id="GO:0008270">
    <property type="term" value="F:zinc ion binding"/>
    <property type="evidence" value="ECO:0007669"/>
    <property type="project" value="UniProtKB-UniRule"/>
</dbReference>
<accession>A0A1B9I373</accession>
<dbReference type="PANTHER" id="PTHR11002:SF76">
    <property type="entry name" value="CARBONIC ANHYDRASE"/>
    <property type="match status" value="1"/>
</dbReference>
<feature type="binding site" evidence="7">
    <location>
        <position position="146"/>
    </location>
    <ligand>
        <name>Zn(2+)</name>
        <dbReference type="ChEBI" id="CHEBI:29105"/>
    </ligand>
</feature>
<evidence type="ECO:0000256" key="8">
    <source>
        <dbReference type="RuleBase" id="RU003956"/>
    </source>
</evidence>
<evidence type="ECO:0000256" key="1">
    <source>
        <dbReference type="ARBA" id="ARBA00006217"/>
    </source>
</evidence>
<dbReference type="STRING" id="1296096.A0A1B9I373"/>
<evidence type="ECO:0000256" key="3">
    <source>
        <dbReference type="ARBA" id="ARBA00022723"/>
    </source>
</evidence>
<feature type="binding site" evidence="7">
    <location>
        <position position="148"/>
    </location>
    <ligand>
        <name>Zn(2+)</name>
        <dbReference type="ChEBI" id="CHEBI:29105"/>
    </ligand>
</feature>
<dbReference type="OrthoDB" id="10248475at2759"/>
<reference evidence="10" key="1">
    <citation type="submission" date="2013-07" db="EMBL/GenBank/DDBJ databases">
        <title>The Genome Sequence of Cryptococcus pinus CBS10737.</title>
        <authorList>
            <consortium name="The Broad Institute Genome Sequencing Platform"/>
            <person name="Cuomo C."/>
            <person name="Litvintseva A."/>
            <person name="Chen Y."/>
            <person name="Heitman J."/>
            <person name="Sun S."/>
            <person name="Springer D."/>
            <person name="Dromer F."/>
            <person name="Young S.K."/>
            <person name="Zeng Q."/>
            <person name="Gargeya S."/>
            <person name="Fitzgerald M."/>
            <person name="Abouelleil A."/>
            <person name="Alvarado L."/>
            <person name="Berlin A.M."/>
            <person name="Chapman S.B."/>
            <person name="Dewar J."/>
            <person name="Goldberg J."/>
            <person name="Griggs A."/>
            <person name="Gujja S."/>
            <person name="Hansen M."/>
            <person name="Howarth C."/>
            <person name="Imamovic A."/>
            <person name="Larimer J."/>
            <person name="McCowan C."/>
            <person name="Murphy C."/>
            <person name="Pearson M."/>
            <person name="Priest M."/>
            <person name="Roberts A."/>
            <person name="Saif S."/>
            <person name="Shea T."/>
            <person name="Sykes S."/>
            <person name="Wortman J."/>
            <person name="Nusbaum C."/>
            <person name="Birren B."/>
        </authorList>
    </citation>
    <scope>NUCLEOTIDE SEQUENCE [LARGE SCALE GENOMIC DNA]</scope>
    <source>
        <strain evidence="10">CBS 10737</strain>
    </source>
</reference>
<dbReference type="GO" id="GO:0034599">
    <property type="term" value="P:cellular response to oxidative stress"/>
    <property type="evidence" value="ECO:0007669"/>
    <property type="project" value="TreeGrafter"/>
</dbReference>
<dbReference type="GO" id="GO:0004089">
    <property type="term" value="F:carbonate dehydratase activity"/>
    <property type="evidence" value="ECO:0007669"/>
    <property type="project" value="UniProtKB-UniRule"/>
</dbReference>
<organism evidence="10">
    <name type="scientific">Kwoniella pini CBS 10737</name>
    <dbReference type="NCBI Taxonomy" id="1296096"/>
    <lineage>
        <taxon>Eukaryota</taxon>
        <taxon>Fungi</taxon>
        <taxon>Dikarya</taxon>
        <taxon>Basidiomycota</taxon>
        <taxon>Agaricomycotina</taxon>
        <taxon>Tremellomycetes</taxon>
        <taxon>Tremellales</taxon>
        <taxon>Cryptococcaceae</taxon>
        <taxon>Kwoniella</taxon>
    </lineage>
</organism>
<comment type="function">
    <text evidence="8">Reversible hydration of carbon dioxide.</text>
</comment>
<dbReference type="GeneID" id="30172883"/>
<feature type="compositionally biased region" description="Polar residues" evidence="9">
    <location>
        <begin position="45"/>
        <end position="58"/>
    </location>
</feature>
<evidence type="ECO:0000256" key="5">
    <source>
        <dbReference type="ARBA" id="ARBA00023239"/>
    </source>
</evidence>
<comment type="similarity">
    <text evidence="1 8">Belongs to the beta-class carbonic anhydrase family.</text>
</comment>
<evidence type="ECO:0000256" key="6">
    <source>
        <dbReference type="ARBA" id="ARBA00048348"/>
    </source>
</evidence>
<dbReference type="AlphaFoldDB" id="A0A1B9I373"/>
<evidence type="ECO:0000256" key="4">
    <source>
        <dbReference type="ARBA" id="ARBA00022833"/>
    </source>
</evidence>
<dbReference type="Gene3D" id="6.10.140.610">
    <property type="match status" value="1"/>
</dbReference>
<dbReference type="Gene3D" id="3.40.1050.10">
    <property type="entry name" value="Carbonic anhydrase"/>
    <property type="match status" value="1"/>
</dbReference>
<name>A0A1B9I373_9TREE</name>
<reference evidence="10" key="2">
    <citation type="submission" date="2016-07" db="EMBL/GenBank/DDBJ databases">
        <title>Evolution of pathogenesis and genome organization in the Tremellales.</title>
        <authorList>
            <person name="Cuomo C."/>
            <person name="Litvintseva A."/>
            <person name="Heitman J."/>
            <person name="Chen Y."/>
            <person name="Sun S."/>
            <person name="Springer D."/>
            <person name="Dromer F."/>
            <person name="Young S."/>
            <person name="Zeng Q."/>
            <person name="Chapman S."/>
            <person name="Gujja S."/>
            <person name="Saif S."/>
            <person name="Birren B."/>
        </authorList>
    </citation>
    <scope>NUCLEOTIDE SEQUENCE</scope>
    <source>
        <strain evidence="10">CBS 10737</strain>
    </source>
</reference>
<evidence type="ECO:0000256" key="7">
    <source>
        <dbReference type="PIRSR" id="PIRSR601765-1"/>
    </source>
</evidence>
<evidence type="ECO:0000313" key="10">
    <source>
        <dbReference type="EMBL" id="OCF49983.1"/>
    </source>
</evidence>